<evidence type="ECO:0000259" key="2">
    <source>
        <dbReference type="PROSITE" id="PS50102"/>
    </source>
</evidence>
<dbReference type="InterPro" id="IPR000504">
    <property type="entry name" value="RRM_dom"/>
</dbReference>
<organism evidence="3 4">
    <name type="scientific">Lupinus luteus</name>
    <name type="common">European yellow lupine</name>
    <dbReference type="NCBI Taxonomy" id="3873"/>
    <lineage>
        <taxon>Eukaryota</taxon>
        <taxon>Viridiplantae</taxon>
        <taxon>Streptophyta</taxon>
        <taxon>Embryophyta</taxon>
        <taxon>Tracheophyta</taxon>
        <taxon>Spermatophyta</taxon>
        <taxon>Magnoliopsida</taxon>
        <taxon>eudicotyledons</taxon>
        <taxon>Gunneridae</taxon>
        <taxon>Pentapetalae</taxon>
        <taxon>rosids</taxon>
        <taxon>fabids</taxon>
        <taxon>Fabales</taxon>
        <taxon>Fabaceae</taxon>
        <taxon>Papilionoideae</taxon>
        <taxon>50 kb inversion clade</taxon>
        <taxon>genistoids sensu lato</taxon>
        <taxon>core genistoids</taxon>
        <taxon>Genisteae</taxon>
        <taxon>Lupinus</taxon>
    </lineage>
</organism>
<keyword evidence="1" id="KW-0694">RNA-binding</keyword>
<dbReference type="EMBL" id="CAXHTB010000015">
    <property type="protein sequence ID" value="CAL0321547.1"/>
    <property type="molecule type" value="Genomic_DNA"/>
</dbReference>
<dbReference type="SMART" id="SM00360">
    <property type="entry name" value="RRM"/>
    <property type="match status" value="1"/>
</dbReference>
<sequence>MESSLDGVKVFFRDKVLADKDPLPVREDIDLIANDLGCVDLLMEMDFFRLLPSMLIAEYNIEWRVQNYAGTFEISLRGREEDVRGRSGVRGGNHNIGIWGNHRNFNSSRIDKRGDENLYNPKGFFKSLQSNCTTFFFTNFPDSHGTSNMWEVFSKWGSVGDVIIPYKKDKRGNRFGFVRFKQFDEDDKLLHALEQVWIGNYKLKITSPRFKRKVDINYRDRVVPKRIPLYTGYHFKVIVKDGNQLSWKEVLLNGKPSTMSTEIANKKVLHYSAPADLLGSLTTQLVGELLRWEDVLTLQQMLNREGVCFVKTIHMGEKLFLLKSEGNVDIRNIFSDEEQWWKSIFKEIKSWSPSIRPVDRLVWIKYLGVPAHAWTKDFFRSIFENVSEFVRIDEDTKNMERLDFARCLLATPSMNRIDCTKKIFIRDLEWEITLFEESSFKSCLYQDKIKKDIEETTIYSSTDSEEGEWWPDDVNDGIEMEAVAGEDDDVDMGLVHPYKSQTTFIGGSEKEYKIAERKSLPINSCAAGGFSGRRRNYHEKGFRVLCRWESVCF</sequence>
<reference evidence="3 4" key="1">
    <citation type="submission" date="2024-03" db="EMBL/GenBank/DDBJ databases">
        <authorList>
            <person name="Martinez-Hernandez J."/>
        </authorList>
    </citation>
    <scope>NUCLEOTIDE SEQUENCE [LARGE SCALE GENOMIC DNA]</scope>
</reference>
<accession>A0AAV1XJ38</accession>
<feature type="domain" description="RRM" evidence="2">
    <location>
        <begin position="133"/>
        <end position="210"/>
    </location>
</feature>
<dbReference type="CDD" id="cd00590">
    <property type="entry name" value="RRM_SF"/>
    <property type="match status" value="1"/>
</dbReference>
<dbReference type="InterPro" id="IPR035979">
    <property type="entry name" value="RBD_domain_sf"/>
</dbReference>
<dbReference type="PANTHER" id="PTHR34427:SF5">
    <property type="entry name" value="DUF4283 DOMAIN-CONTAINING PROTEIN"/>
    <property type="match status" value="1"/>
</dbReference>
<dbReference type="Pfam" id="PF00076">
    <property type="entry name" value="RRM_1"/>
    <property type="match status" value="1"/>
</dbReference>
<name>A0AAV1XJ38_LUPLU</name>
<keyword evidence="4" id="KW-1185">Reference proteome</keyword>
<protein>
    <recommendedName>
        <fullName evidence="2">RRM domain-containing protein</fullName>
    </recommendedName>
</protein>
<dbReference type="PANTHER" id="PTHR34427">
    <property type="entry name" value="DUF4283 DOMAIN PROTEIN"/>
    <property type="match status" value="1"/>
</dbReference>
<evidence type="ECO:0000313" key="3">
    <source>
        <dbReference type="EMBL" id="CAL0321547.1"/>
    </source>
</evidence>
<dbReference type="GO" id="GO:0003723">
    <property type="term" value="F:RNA binding"/>
    <property type="evidence" value="ECO:0007669"/>
    <property type="project" value="UniProtKB-UniRule"/>
</dbReference>
<gene>
    <name evidence="3" type="ORF">LLUT_LOCUS22607</name>
</gene>
<dbReference type="Gene3D" id="3.30.70.330">
    <property type="match status" value="1"/>
</dbReference>
<dbReference type="PROSITE" id="PS50102">
    <property type="entry name" value="RRM"/>
    <property type="match status" value="1"/>
</dbReference>
<evidence type="ECO:0000256" key="1">
    <source>
        <dbReference type="PROSITE-ProRule" id="PRU00176"/>
    </source>
</evidence>
<proteinExistence type="predicted"/>
<dbReference type="InterPro" id="IPR012677">
    <property type="entry name" value="Nucleotide-bd_a/b_plait_sf"/>
</dbReference>
<dbReference type="AlphaFoldDB" id="A0AAV1XJ38"/>
<dbReference type="SUPFAM" id="SSF54928">
    <property type="entry name" value="RNA-binding domain, RBD"/>
    <property type="match status" value="1"/>
</dbReference>
<evidence type="ECO:0000313" key="4">
    <source>
        <dbReference type="Proteomes" id="UP001497480"/>
    </source>
</evidence>
<comment type="caution">
    <text evidence="3">The sequence shown here is derived from an EMBL/GenBank/DDBJ whole genome shotgun (WGS) entry which is preliminary data.</text>
</comment>
<dbReference type="Proteomes" id="UP001497480">
    <property type="component" value="Unassembled WGS sequence"/>
</dbReference>